<dbReference type="EMBL" id="BAABFV010000001">
    <property type="protein sequence ID" value="GAA4359734.1"/>
    <property type="molecule type" value="Genomic_DNA"/>
</dbReference>
<evidence type="ECO:0000313" key="5">
    <source>
        <dbReference type="EMBL" id="GAA4359734.1"/>
    </source>
</evidence>
<sequence length="199" mass="22510">MNEFVAQKNYIRTRIKHDRQNLTSPFMQRSAIALMGHVSKAELIENHDNIAFYLPIAGEISCLPIIEYALSLGKKCYVPKIRSGRKRSMWFLPYTGRDSVEKGKYGILEPVASSSKAIAPSELSLVFMPLVAFDGTGNRLGMGGGYYDTVFSDMPTDKRPLLIGLAYNLQKISKVPTEQWDLKMDGVITPNHYHRFFDQ</sequence>
<reference evidence="6" key="1">
    <citation type="journal article" date="2019" name="Int. J. Syst. Evol. Microbiol.">
        <title>The Global Catalogue of Microorganisms (GCM) 10K type strain sequencing project: providing services to taxonomists for standard genome sequencing and annotation.</title>
        <authorList>
            <consortium name="The Broad Institute Genomics Platform"/>
            <consortium name="The Broad Institute Genome Sequencing Center for Infectious Disease"/>
            <person name="Wu L."/>
            <person name="Ma J."/>
        </authorList>
    </citation>
    <scope>NUCLEOTIDE SEQUENCE [LARGE SCALE GENOMIC DNA]</scope>
    <source>
        <strain evidence="6">JCM 17728</strain>
    </source>
</reference>
<dbReference type="EC" id="6.3.3.2" evidence="4"/>
<dbReference type="PIRSF" id="PIRSF006806">
    <property type="entry name" value="FTHF_cligase"/>
    <property type="match status" value="1"/>
</dbReference>
<protein>
    <recommendedName>
        <fullName evidence="4">5-formyltetrahydrofolate cyclo-ligase</fullName>
        <ecNumber evidence="4">6.3.3.2</ecNumber>
    </recommendedName>
</protein>
<keyword evidence="3 4" id="KW-0067">ATP-binding</keyword>
<comment type="cofactor">
    <cofactor evidence="4">
        <name>Mg(2+)</name>
        <dbReference type="ChEBI" id="CHEBI:18420"/>
    </cofactor>
</comment>
<accession>A0ABP8IIU9</accession>
<dbReference type="PANTHER" id="PTHR23407:SF1">
    <property type="entry name" value="5-FORMYLTETRAHYDROFOLATE CYCLO-LIGASE"/>
    <property type="match status" value="1"/>
</dbReference>
<keyword evidence="4" id="KW-0479">Metal-binding</keyword>
<dbReference type="Proteomes" id="UP001501011">
    <property type="component" value="Unassembled WGS sequence"/>
</dbReference>
<dbReference type="InterPro" id="IPR037171">
    <property type="entry name" value="NagB/RpiA_transferase-like"/>
</dbReference>
<dbReference type="InterPro" id="IPR024185">
    <property type="entry name" value="FTHF_cligase-like_sf"/>
</dbReference>
<dbReference type="NCBIfam" id="TIGR02727">
    <property type="entry name" value="MTHFS_bact"/>
    <property type="match status" value="1"/>
</dbReference>
<comment type="caution">
    <text evidence="5">The sequence shown here is derived from an EMBL/GenBank/DDBJ whole genome shotgun (WGS) entry which is preliminary data.</text>
</comment>
<keyword evidence="2 4" id="KW-0547">Nucleotide-binding</keyword>
<evidence type="ECO:0000256" key="1">
    <source>
        <dbReference type="ARBA" id="ARBA00010638"/>
    </source>
</evidence>
<dbReference type="Pfam" id="PF01812">
    <property type="entry name" value="5-FTHF_cyc-lig"/>
    <property type="match status" value="1"/>
</dbReference>
<evidence type="ECO:0000256" key="3">
    <source>
        <dbReference type="ARBA" id="ARBA00022840"/>
    </source>
</evidence>
<dbReference type="RefSeq" id="WP_345292188.1">
    <property type="nucleotide sequence ID" value="NZ_BAABFV010000001.1"/>
</dbReference>
<evidence type="ECO:0000256" key="2">
    <source>
        <dbReference type="ARBA" id="ARBA00022741"/>
    </source>
</evidence>
<keyword evidence="4" id="KW-0460">Magnesium</keyword>
<dbReference type="SUPFAM" id="SSF100950">
    <property type="entry name" value="NagB/RpiA/CoA transferase-like"/>
    <property type="match status" value="1"/>
</dbReference>
<evidence type="ECO:0000256" key="4">
    <source>
        <dbReference type="RuleBase" id="RU361279"/>
    </source>
</evidence>
<keyword evidence="6" id="KW-1185">Reference proteome</keyword>
<comment type="catalytic activity">
    <reaction evidence="4">
        <text>(6S)-5-formyl-5,6,7,8-tetrahydrofolate + ATP = (6R)-5,10-methenyltetrahydrofolate + ADP + phosphate</text>
        <dbReference type="Rhea" id="RHEA:10488"/>
        <dbReference type="ChEBI" id="CHEBI:30616"/>
        <dbReference type="ChEBI" id="CHEBI:43474"/>
        <dbReference type="ChEBI" id="CHEBI:57455"/>
        <dbReference type="ChEBI" id="CHEBI:57457"/>
        <dbReference type="ChEBI" id="CHEBI:456216"/>
        <dbReference type="EC" id="6.3.3.2"/>
    </reaction>
</comment>
<evidence type="ECO:0000313" key="6">
    <source>
        <dbReference type="Proteomes" id="UP001501011"/>
    </source>
</evidence>
<comment type="similarity">
    <text evidence="1 4">Belongs to the 5-formyltetrahydrofolate cyclo-ligase family.</text>
</comment>
<dbReference type="PANTHER" id="PTHR23407">
    <property type="entry name" value="ATPASE INHIBITOR/5-FORMYLTETRAHYDROFOLATE CYCLO-LIGASE"/>
    <property type="match status" value="1"/>
</dbReference>
<dbReference type="InterPro" id="IPR002698">
    <property type="entry name" value="FTHF_cligase"/>
</dbReference>
<proteinExistence type="inferred from homology"/>
<gene>
    <name evidence="5" type="ORF">GCM10023151_10870</name>
</gene>
<organism evidence="5 6">
    <name type="scientific">Kangiella marina</name>
    <dbReference type="NCBI Taxonomy" id="1079178"/>
    <lineage>
        <taxon>Bacteria</taxon>
        <taxon>Pseudomonadati</taxon>
        <taxon>Pseudomonadota</taxon>
        <taxon>Gammaproteobacteria</taxon>
        <taxon>Kangiellales</taxon>
        <taxon>Kangiellaceae</taxon>
        <taxon>Kangiella</taxon>
    </lineage>
</organism>
<name>A0ABP8IIU9_9GAMM</name>
<dbReference type="Gene3D" id="3.40.50.10420">
    <property type="entry name" value="NagB/RpiA/CoA transferase-like"/>
    <property type="match status" value="1"/>
</dbReference>